<gene>
    <name evidence="2" type="ORF">ACFOEO_04475</name>
</gene>
<sequence length="61" mass="7453">MKTLTLSDVRKKNREKRKDAVRAIRRVSPDFMPGDRNFDRPRRNPEKQRILDEMRKKENDL</sequence>
<feature type="compositionally biased region" description="Basic and acidic residues" evidence="1">
    <location>
        <begin position="36"/>
        <end position="61"/>
    </location>
</feature>
<feature type="region of interest" description="Disordered" evidence="1">
    <location>
        <begin position="1"/>
        <end position="20"/>
    </location>
</feature>
<feature type="region of interest" description="Disordered" evidence="1">
    <location>
        <begin position="29"/>
        <end position="61"/>
    </location>
</feature>
<dbReference type="EMBL" id="JBHRVQ010000001">
    <property type="protein sequence ID" value="MFC3387854.1"/>
    <property type="molecule type" value="Genomic_DNA"/>
</dbReference>
<evidence type="ECO:0000313" key="3">
    <source>
        <dbReference type="Proteomes" id="UP001595637"/>
    </source>
</evidence>
<proteinExistence type="predicted"/>
<dbReference type="Proteomes" id="UP001595637">
    <property type="component" value="Unassembled WGS sequence"/>
</dbReference>
<keyword evidence="3" id="KW-1185">Reference proteome</keyword>
<dbReference type="RefSeq" id="WP_380652418.1">
    <property type="nucleotide sequence ID" value="NZ_JBHRVQ010000001.1"/>
</dbReference>
<protein>
    <submittedName>
        <fullName evidence="2">Uncharacterized protein</fullName>
    </submittedName>
</protein>
<organism evidence="2 3">
    <name type="scientific">Salinicoccus sesuvii</name>
    <dbReference type="NCBI Taxonomy" id="868281"/>
    <lineage>
        <taxon>Bacteria</taxon>
        <taxon>Bacillati</taxon>
        <taxon>Bacillota</taxon>
        <taxon>Bacilli</taxon>
        <taxon>Bacillales</taxon>
        <taxon>Staphylococcaceae</taxon>
        <taxon>Salinicoccus</taxon>
    </lineage>
</organism>
<accession>A0ABV7N2P0</accession>
<reference evidence="3" key="1">
    <citation type="journal article" date="2019" name="Int. J. Syst. Evol. Microbiol.">
        <title>The Global Catalogue of Microorganisms (GCM) 10K type strain sequencing project: providing services to taxonomists for standard genome sequencing and annotation.</title>
        <authorList>
            <consortium name="The Broad Institute Genomics Platform"/>
            <consortium name="The Broad Institute Genome Sequencing Center for Infectious Disease"/>
            <person name="Wu L."/>
            <person name="Ma J."/>
        </authorList>
    </citation>
    <scope>NUCLEOTIDE SEQUENCE [LARGE SCALE GENOMIC DNA]</scope>
    <source>
        <strain evidence="3">CCM 7756</strain>
    </source>
</reference>
<evidence type="ECO:0000256" key="1">
    <source>
        <dbReference type="SAM" id="MobiDB-lite"/>
    </source>
</evidence>
<comment type="caution">
    <text evidence="2">The sequence shown here is derived from an EMBL/GenBank/DDBJ whole genome shotgun (WGS) entry which is preliminary data.</text>
</comment>
<name>A0ABV7N2P0_9STAP</name>
<evidence type="ECO:0000313" key="2">
    <source>
        <dbReference type="EMBL" id="MFC3387854.1"/>
    </source>
</evidence>